<dbReference type="PROSITE" id="PS50158">
    <property type="entry name" value="ZF_CCHC"/>
    <property type="match status" value="1"/>
</dbReference>
<keyword evidence="2" id="KW-0862">Zinc</keyword>
<gene>
    <name evidence="6" type="primary">SSCI72590.1</name>
    <name evidence="5" type="ORF">SPSC_06677</name>
</gene>
<sequence>MDALGEAPLVFHGSPLQRHLVGPILPRTALVVEVSNFSENEDIYLLARTVALYLMPFAKVHDVWTELHSIPGDTTLRPANKMVVLAETTPSQTGARDPAKVQAIPGYINLGGQQCELHYIGRLPWCTTCRSNITQFHSFDNCPRRRCYNCNEPGHSAALCPRESQATERPDPAMAQQQANETASDA</sequence>
<dbReference type="GO" id="GO:0006397">
    <property type="term" value="P:mRNA processing"/>
    <property type="evidence" value="ECO:0007669"/>
    <property type="project" value="UniProtKB-KW"/>
</dbReference>
<keyword evidence="2" id="KW-0863">Zinc-finger</keyword>
<organism evidence="6 7">
    <name type="scientific">Sporisorium scitamineum</name>
    <dbReference type="NCBI Taxonomy" id="49012"/>
    <lineage>
        <taxon>Eukaryota</taxon>
        <taxon>Fungi</taxon>
        <taxon>Dikarya</taxon>
        <taxon>Basidiomycota</taxon>
        <taxon>Ustilaginomycotina</taxon>
        <taxon>Ustilaginomycetes</taxon>
        <taxon>Ustilaginales</taxon>
        <taxon>Ustilaginaceae</taxon>
        <taxon>Sporisorium</taxon>
    </lineage>
</organism>
<dbReference type="Proteomes" id="UP000242770">
    <property type="component" value="Unassembled WGS sequence"/>
</dbReference>
<name>A0A0F7SCX1_9BASI</name>
<proteinExistence type="predicted"/>
<dbReference type="EMBL" id="CCFA01004384">
    <property type="protein sequence ID" value="CDW99235.1"/>
    <property type="molecule type" value="Genomic_DNA"/>
</dbReference>
<evidence type="ECO:0000313" key="5">
    <source>
        <dbReference type="EMBL" id="CDR88986.1"/>
    </source>
</evidence>
<feature type="region of interest" description="Disordered" evidence="3">
    <location>
        <begin position="161"/>
        <end position="186"/>
    </location>
</feature>
<dbReference type="SMART" id="SM00343">
    <property type="entry name" value="ZnF_C2HC"/>
    <property type="match status" value="1"/>
</dbReference>
<keyword evidence="2" id="KW-0479">Metal-binding</keyword>
<dbReference type="Gene3D" id="4.10.60.10">
    <property type="entry name" value="Zinc finger, CCHC-type"/>
    <property type="match status" value="1"/>
</dbReference>
<keyword evidence="7" id="KW-1185">Reference proteome</keyword>
<protein>
    <submittedName>
        <fullName evidence="5">Related to Retrovirus-related POL polyprotein</fullName>
    </submittedName>
</protein>
<dbReference type="InterPro" id="IPR001878">
    <property type="entry name" value="Znf_CCHC"/>
</dbReference>
<evidence type="ECO:0000256" key="1">
    <source>
        <dbReference type="ARBA" id="ARBA00022664"/>
    </source>
</evidence>
<keyword evidence="1" id="KW-0507">mRNA processing</keyword>
<reference evidence="7" key="2">
    <citation type="submission" date="2014-06" db="EMBL/GenBank/DDBJ databases">
        <authorList>
            <person name="Berkman P.J."/>
        </authorList>
    </citation>
    <scope>NUCLEOTIDE SEQUENCE [LARGE SCALE GENOMIC DNA]</scope>
</reference>
<dbReference type="OrthoDB" id="10557848at2759"/>
<dbReference type="GO" id="GO:0008270">
    <property type="term" value="F:zinc ion binding"/>
    <property type="evidence" value="ECO:0007669"/>
    <property type="project" value="UniProtKB-KW"/>
</dbReference>
<feature type="compositionally biased region" description="Polar residues" evidence="3">
    <location>
        <begin position="175"/>
        <end position="186"/>
    </location>
</feature>
<evidence type="ECO:0000313" key="6">
    <source>
        <dbReference type="EMBL" id="CDW99235.1"/>
    </source>
</evidence>
<reference evidence="6" key="3">
    <citation type="submission" date="2014-06" db="EMBL/GenBank/DDBJ databases">
        <authorList>
            <person name="Berkman J.Paul."/>
        </authorList>
    </citation>
    <scope>NUCLEOTIDE SEQUENCE [LARGE SCALE GENOMIC DNA]</scope>
</reference>
<dbReference type="Pfam" id="PF00098">
    <property type="entry name" value="zf-CCHC"/>
    <property type="match status" value="1"/>
</dbReference>
<dbReference type="EMBL" id="LK056695">
    <property type="protein sequence ID" value="CDR88986.1"/>
    <property type="molecule type" value="Genomic_DNA"/>
</dbReference>
<dbReference type="GO" id="GO:0003676">
    <property type="term" value="F:nucleic acid binding"/>
    <property type="evidence" value="ECO:0007669"/>
    <property type="project" value="InterPro"/>
</dbReference>
<evidence type="ECO:0000313" key="7">
    <source>
        <dbReference type="Proteomes" id="UP000242770"/>
    </source>
</evidence>
<dbReference type="InterPro" id="IPR036875">
    <property type="entry name" value="Znf_CCHC_sf"/>
</dbReference>
<dbReference type="SUPFAM" id="SSF57756">
    <property type="entry name" value="Retrovirus zinc finger-like domains"/>
    <property type="match status" value="1"/>
</dbReference>
<evidence type="ECO:0000256" key="3">
    <source>
        <dbReference type="SAM" id="MobiDB-lite"/>
    </source>
</evidence>
<accession>A0A0F7SCX1</accession>
<feature type="domain" description="CCHC-type" evidence="4">
    <location>
        <begin position="145"/>
        <end position="162"/>
    </location>
</feature>
<reference evidence="5" key="1">
    <citation type="submission" date="2014-06" db="EMBL/GenBank/DDBJ databases">
        <authorList>
            <person name="Ju J."/>
            <person name="Zhang J."/>
        </authorList>
    </citation>
    <scope>NUCLEOTIDE SEQUENCE</scope>
    <source>
        <strain evidence="5">SscI8</strain>
    </source>
</reference>
<evidence type="ECO:0000259" key="4">
    <source>
        <dbReference type="PROSITE" id="PS50158"/>
    </source>
</evidence>
<dbReference type="AlphaFoldDB" id="A0A0F7SCX1"/>
<evidence type="ECO:0000256" key="2">
    <source>
        <dbReference type="PROSITE-ProRule" id="PRU00047"/>
    </source>
</evidence>